<dbReference type="GO" id="GO:0016779">
    <property type="term" value="F:nucleotidyltransferase activity"/>
    <property type="evidence" value="ECO:0007669"/>
    <property type="project" value="UniProtKB-KW"/>
</dbReference>
<keyword evidence="6" id="KW-1185">Reference proteome</keyword>
<dbReference type="OrthoDB" id="1275217at2"/>
<evidence type="ECO:0000256" key="1">
    <source>
        <dbReference type="ARBA" id="ARBA00022679"/>
    </source>
</evidence>
<dbReference type="NCBIfam" id="NF002332">
    <property type="entry name" value="PRK01293.1"/>
    <property type="match status" value="1"/>
</dbReference>
<dbReference type="RefSeq" id="WP_094847569.1">
    <property type="nucleotide sequence ID" value="NZ_NEVJ01000003.1"/>
</dbReference>
<evidence type="ECO:0000259" key="4">
    <source>
        <dbReference type="Pfam" id="PF20866"/>
    </source>
</evidence>
<reference evidence="5" key="1">
    <citation type="submission" date="2017-05" db="EMBL/GenBank/DDBJ databases">
        <title>Complete and WGS of Bordetella genogroups.</title>
        <authorList>
            <person name="Spilker T."/>
            <person name="Lipuma J."/>
        </authorList>
    </citation>
    <scope>NUCLEOTIDE SEQUENCE</scope>
    <source>
        <strain evidence="5">AU21707</strain>
    </source>
</reference>
<dbReference type="InterPro" id="IPR049180">
    <property type="entry name" value="MdcG_C"/>
</dbReference>
<comment type="caution">
    <text evidence="5">The sequence shown here is derived from an EMBL/GenBank/DDBJ whole genome shotgun (WGS) entry which is preliminary data.</text>
</comment>
<dbReference type="InterPro" id="IPR048903">
    <property type="entry name" value="MdcG_N"/>
</dbReference>
<evidence type="ECO:0000259" key="3">
    <source>
        <dbReference type="Pfam" id="PF10620"/>
    </source>
</evidence>
<dbReference type="EMBL" id="NEVJ01000003">
    <property type="protein sequence ID" value="OZI18886.1"/>
    <property type="molecule type" value="Genomic_DNA"/>
</dbReference>
<gene>
    <name evidence="5" type="ORF">CAL26_14500</name>
</gene>
<evidence type="ECO:0000313" key="5">
    <source>
        <dbReference type="EMBL" id="OZI18886.1"/>
    </source>
</evidence>
<dbReference type="NCBIfam" id="TIGR03135">
    <property type="entry name" value="malonate_mdcG"/>
    <property type="match status" value="1"/>
</dbReference>
<keyword evidence="2" id="KW-0548">Nucleotidyltransferase</keyword>
<feature type="domain" description="Phosphoribosyl-dephospho-CoA transferase MdcG N-terminal" evidence="4">
    <location>
        <begin position="10"/>
        <end position="83"/>
    </location>
</feature>
<evidence type="ECO:0000313" key="6">
    <source>
        <dbReference type="Proteomes" id="UP000216857"/>
    </source>
</evidence>
<evidence type="ECO:0000256" key="2">
    <source>
        <dbReference type="ARBA" id="ARBA00022695"/>
    </source>
</evidence>
<organism evidence="5 6">
    <name type="scientific">Bordetella genomosp. 9</name>
    <dbReference type="NCBI Taxonomy" id="1416803"/>
    <lineage>
        <taxon>Bacteria</taxon>
        <taxon>Pseudomonadati</taxon>
        <taxon>Pseudomonadota</taxon>
        <taxon>Betaproteobacteria</taxon>
        <taxon>Burkholderiales</taxon>
        <taxon>Alcaligenaceae</taxon>
        <taxon>Bordetella</taxon>
    </lineage>
</organism>
<protein>
    <recommendedName>
        <fullName evidence="7">Phosphoribosyl-dephospho-CoA transferase</fullName>
    </recommendedName>
</protein>
<proteinExistence type="predicted"/>
<evidence type="ECO:0008006" key="7">
    <source>
        <dbReference type="Google" id="ProtNLM"/>
    </source>
</evidence>
<dbReference type="Pfam" id="PF20866">
    <property type="entry name" value="MdcG_N"/>
    <property type="match status" value="1"/>
</dbReference>
<feature type="domain" description="Phosphoribosyl-dephospho-CoA transferase MdcG C-terminal" evidence="3">
    <location>
        <begin position="97"/>
        <end position="209"/>
    </location>
</feature>
<dbReference type="InterPro" id="IPR017557">
    <property type="entry name" value="Holo-ACP_synthase"/>
</dbReference>
<dbReference type="Pfam" id="PF10620">
    <property type="entry name" value="MdcG"/>
    <property type="match status" value="1"/>
</dbReference>
<keyword evidence="1" id="KW-0808">Transferase</keyword>
<accession>A0A261R1L1</accession>
<dbReference type="AlphaFoldDB" id="A0A261R1L1"/>
<dbReference type="Proteomes" id="UP000216857">
    <property type="component" value="Unassembled WGS sequence"/>
</dbReference>
<sequence length="226" mass="25013">MSCVGPGLARPHDLLWLDPAAVPSAPHGAERPIWPHWRNAAWPVVVRRDHCSPYIPVGLRGATRSQRYAAWTLPGHILNIVTPETLARTRAWLTHPQHALPSMRALRSLADDLDRCGLPWGPTGSTGFCLATKTSLLRHDSDLDLRIRASSPLTRDEVEYLGHLADRVACRLDIQIETGSGGFALNEWRARRGQVLLKTNHGPILTADPWADPWAETHARTVEPAS</sequence>
<name>A0A261R1L1_9BORD</name>